<organism evidence="5 6">
    <name type="scientific">Auraticoccus cholistanensis</name>
    <dbReference type="NCBI Taxonomy" id="2656650"/>
    <lineage>
        <taxon>Bacteria</taxon>
        <taxon>Bacillati</taxon>
        <taxon>Actinomycetota</taxon>
        <taxon>Actinomycetes</taxon>
        <taxon>Propionibacteriales</taxon>
        <taxon>Propionibacteriaceae</taxon>
        <taxon>Auraticoccus</taxon>
    </lineage>
</organism>
<feature type="domain" description="HTH lacI-type" evidence="4">
    <location>
        <begin position="1"/>
        <end position="53"/>
    </location>
</feature>
<protein>
    <submittedName>
        <fullName evidence="5">LacI family DNA-binding transcriptional regulator</fullName>
    </submittedName>
</protein>
<dbReference type="InterPro" id="IPR046335">
    <property type="entry name" value="LacI/GalR-like_sensor"/>
</dbReference>
<evidence type="ECO:0000256" key="2">
    <source>
        <dbReference type="ARBA" id="ARBA00023125"/>
    </source>
</evidence>
<comment type="caution">
    <text evidence="5">The sequence shown here is derived from an EMBL/GenBank/DDBJ whole genome shotgun (WGS) entry which is preliminary data.</text>
</comment>
<dbReference type="AlphaFoldDB" id="A0A6A9V2D4"/>
<gene>
    <name evidence="5" type="ORF">GC722_17190</name>
</gene>
<dbReference type="EMBL" id="WPCU01000010">
    <property type="protein sequence ID" value="MVA77734.1"/>
    <property type="molecule type" value="Genomic_DNA"/>
</dbReference>
<dbReference type="InterPro" id="IPR028082">
    <property type="entry name" value="Peripla_BP_I"/>
</dbReference>
<dbReference type="Proteomes" id="UP000435304">
    <property type="component" value="Unassembled WGS sequence"/>
</dbReference>
<proteinExistence type="predicted"/>
<keyword evidence="3" id="KW-0804">Transcription</keyword>
<dbReference type="CDD" id="cd06296">
    <property type="entry name" value="PBP1_CatR-like"/>
    <property type="match status" value="1"/>
</dbReference>
<evidence type="ECO:0000256" key="3">
    <source>
        <dbReference type="ARBA" id="ARBA00023163"/>
    </source>
</evidence>
<dbReference type="GO" id="GO:0000976">
    <property type="term" value="F:transcription cis-regulatory region binding"/>
    <property type="evidence" value="ECO:0007669"/>
    <property type="project" value="TreeGrafter"/>
</dbReference>
<dbReference type="GO" id="GO:0003700">
    <property type="term" value="F:DNA-binding transcription factor activity"/>
    <property type="evidence" value="ECO:0007669"/>
    <property type="project" value="TreeGrafter"/>
</dbReference>
<accession>A0A6A9V2D4</accession>
<dbReference type="SUPFAM" id="SSF47413">
    <property type="entry name" value="lambda repressor-like DNA-binding domains"/>
    <property type="match status" value="1"/>
</dbReference>
<keyword evidence="1" id="KW-0805">Transcription regulation</keyword>
<dbReference type="CDD" id="cd01392">
    <property type="entry name" value="HTH_LacI"/>
    <property type="match status" value="1"/>
</dbReference>
<dbReference type="SMART" id="SM00354">
    <property type="entry name" value="HTH_LACI"/>
    <property type="match status" value="1"/>
</dbReference>
<evidence type="ECO:0000313" key="6">
    <source>
        <dbReference type="Proteomes" id="UP000435304"/>
    </source>
</evidence>
<dbReference type="Gene3D" id="3.40.50.2300">
    <property type="match status" value="2"/>
</dbReference>
<evidence type="ECO:0000256" key="1">
    <source>
        <dbReference type="ARBA" id="ARBA00023015"/>
    </source>
</evidence>
<dbReference type="PROSITE" id="PS50932">
    <property type="entry name" value="HTH_LACI_2"/>
    <property type="match status" value="1"/>
</dbReference>
<dbReference type="Pfam" id="PF13377">
    <property type="entry name" value="Peripla_BP_3"/>
    <property type="match status" value="1"/>
</dbReference>
<dbReference type="Gene3D" id="1.10.260.40">
    <property type="entry name" value="lambda repressor-like DNA-binding domains"/>
    <property type="match status" value="1"/>
</dbReference>
<evidence type="ECO:0000259" key="4">
    <source>
        <dbReference type="PROSITE" id="PS50932"/>
    </source>
</evidence>
<keyword evidence="2 5" id="KW-0238">DNA-binding</keyword>
<dbReference type="PANTHER" id="PTHR30146">
    <property type="entry name" value="LACI-RELATED TRANSCRIPTIONAL REPRESSOR"/>
    <property type="match status" value="1"/>
</dbReference>
<sequence>MAAVAAEVGVSVPTVSKVLNGRPDVSPATRARVEIALQRSGYRRRRQAQPGGTPPLLDLVFHEIGSAWATEIIRGVEEAASAAGVGVVLSASGGHHHPGQGWVERVLARRPVGVISVMSTLHPDQRRRLASRSVPLVVLDTDGEPPPDVPTVGSSNWHGGLSATRHLLELGHRRVAVVTGPADVLCSRARVDGFRSAHDESGVTLDPALVRYGDFEVAGGHHHGRELLSLPERPTAVFAGSDMQALGVLRAARELGLRVPADLSVVGYDDLPLAAYVDPPLTTVHQPLRDMAVTATRMLLDPQPGDDDRPRRVELGTHLVVRDSTAPPPPR</sequence>
<name>A0A6A9V2D4_9ACTN</name>
<dbReference type="InterPro" id="IPR010982">
    <property type="entry name" value="Lambda_DNA-bd_dom_sf"/>
</dbReference>
<dbReference type="Pfam" id="PF00356">
    <property type="entry name" value="LacI"/>
    <property type="match status" value="1"/>
</dbReference>
<keyword evidence="6" id="KW-1185">Reference proteome</keyword>
<reference evidence="5 6" key="1">
    <citation type="submission" date="2019-12" db="EMBL/GenBank/DDBJ databases">
        <title>Auraticoccus cholistani sp. nov., an actinomycete isolated from soil of Cholistan desert.</title>
        <authorList>
            <person name="Cheema M.T."/>
        </authorList>
    </citation>
    <scope>NUCLEOTIDE SEQUENCE [LARGE SCALE GENOMIC DNA]</scope>
    <source>
        <strain evidence="5 6">F435</strain>
    </source>
</reference>
<evidence type="ECO:0000313" key="5">
    <source>
        <dbReference type="EMBL" id="MVA77734.1"/>
    </source>
</evidence>
<dbReference type="PANTHER" id="PTHR30146:SF153">
    <property type="entry name" value="LACTOSE OPERON REPRESSOR"/>
    <property type="match status" value="1"/>
</dbReference>
<dbReference type="InterPro" id="IPR000843">
    <property type="entry name" value="HTH_LacI"/>
</dbReference>
<dbReference type="SUPFAM" id="SSF53822">
    <property type="entry name" value="Periplasmic binding protein-like I"/>
    <property type="match status" value="1"/>
</dbReference>